<dbReference type="InterPro" id="IPR001750">
    <property type="entry name" value="ND/Mrp_TM"/>
</dbReference>
<dbReference type="PRINTS" id="PR01436">
    <property type="entry name" value="NADHDHGNASE2"/>
</dbReference>
<dbReference type="InterPro" id="IPR003917">
    <property type="entry name" value="NADH_UbQ_OxRdtase_chain2"/>
</dbReference>
<keyword evidence="11 17" id="KW-1133">Transmembrane helix</keyword>
<feature type="domain" description="NADH:quinone oxidoreductase/Mrp antiporter transmembrane" evidence="18">
    <location>
        <begin position="23"/>
        <end position="289"/>
    </location>
</feature>
<evidence type="ECO:0000256" key="10">
    <source>
        <dbReference type="ARBA" id="ARBA00022982"/>
    </source>
</evidence>
<evidence type="ECO:0000256" key="5">
    <source>
        <dbReference type="ARBA" id="ARBA00022448"/>
    </source>
</evidence>
<keyword evidence="13 17" id="KW-0830">Ubiquinone</keyword>
<evidence type="ECO:0000313" key="19">
    <source>
        <dbReference type="EMBL" id="QPC56407.1"/>
    </source>
</evidence>
<proteinExistence type="inferred from homology"/>
<reference evidence="19" key="1">
    <citation type="journal article" date="2021" name="Mol. Biol.">
        <title>Mitogenomes reveal alternative initiation codons and lineage-specific gene order conservation in echinoderms.</title>
        <authorList>
            <person name="Quek Z.B.R."/>
            <person name="Chang J.J.M."/>
            <person name="Ip Y.C.A."/>
            <person name="Chan Y.K.S."/>
            <person name="Huang D."/>
        </authorList>
    </citation>
    <scope>NUCLEOTIDE SEQUENCE</scope>
</reference>
<keyword evidence="10 17" id="KW-0249">Electron transport</keyword>
<feature type="transmembrane region" description="Helical" evidence="17">
    <location>
        <begin position="61"/>
        <end position="80"/>
    </location>
</feature>
<evidence type="ECO:0000256" key="15">
    <source>
        <dbReference type="ARBA" id="ARBA00023136"/>
    </source>
</evidence>
<comment type="function">
    <text evidence="17">Core subunit of the mitochondrial membrane respiratory chain NADH dehydrogenase (Complex I) which catalyzes electron transfer from NADH through the respiratory chain, using ubiquinone as an electron acceptor. Essential for the catalytic activity and assembly of complex I.</text>
</comment>
<feature type="transmembrane region" description="Helical" evidence="17">
    <location>
        <begin position="274"/>
        <end position="294"/>
    </location>
</feature>
<dbReference type="RefSeq" id="YP_010042771.1">
    <property type="nucleotide sequence ID" value="NC_054229.1"/>
</dbReference>
<dbReference type="CTD" id="4536"/>
<evidence type="ECO:0000256" key="13">
    <source>
        <dbReference type="ARBA" id="ARBA00023075"/>
    </source>
</evidence>
<evidence type="ECO:0000256" key="9">
    <source>
        <dbReference type="ARBA" id="ARBA00022967"/>
    </source>
</evidence>
<feature type="transmembrane region" description="Helical" evidence="17">
    <location>
        <begin position="330"/>
        <end position="353"/>
    </location>
</feature>
<keyword evidence="5" id="KW-0813">Transport</keyword>
<comment type="catalytic activity">
    <reaction evidence="16 17">
        <text>a ubiquinone + NADH + 5 H(+)(in) = a ubiquinol + NAD(+) + 4 H(+)(out)</text>
        <dbReference type="Rhea" id="RHEA:29091"/>
        <dbReference type="Rhea" id="RHEA-COMP:9565"/>
        <dbReference type="Rhea" id="RHEA-COMP:9566"/>
        <dbReference type="ChEBI" id="CHEBI:15378"/>
        <dbReference type="ChEBI" id="CHEBI:16389"/>
        <dbReference type="ChEBI" id="CHEBI:17976"/>
        <dbReference type="ChEBI" id="CHEBI:57540"/>
        <dbReference type="ChEBI" id="CHEBI:57945"/>
        <dbReference type="EC" id="7.1.1.2"/>
    </reaction>
</comment>
<keyword evidence="8 17" id="KW-0999">Mitochondrion inner membrane</keyword>
<dbReference type="PANTHER" id="PTHR46552">
    <property type="entry name" value="NADH-UBIQUINONE OXIDOREDUCTASE CHAIN 2"/>
    <property type="match status" value="1"/>
</dbReference>
<keyword evidence="14 17" id="KW-0496">Mitochondrion</keyword>
<evidence type="ECO:0000256" key="11">
    <source>
        <dbReference type="ARBA" id="ARBA00022989"/>
    </source>
</evidence>
<evidence type="ECO:0000256" key="2">
    <source>
        <dbReference type="ARBA" id="ARBA00007012"/>
    </source>
</evidence>
<keyword evidence="12 17" id="KW-0520">NAD</keyword>
<evidence type="ECO:0000256" key="12">
    <source>
        <dbReference type="ARBA" id="ARBA00023027"/>
    </source>
</evidence>
<evidence type="ECO:0000256" key="3">
    <source>
        <dbReference type="ARBA" id="ARBA00012944"/>
    </source>
</evidence>
<dbReference type="InterPro" id="IPR050175">
    <property type="entry name" value="Complex_I_Subunit_2"/>
</dbReference>
<protein>
    <recommendedName>
        <fullName evidence="4 17">NADH-ubiquinone oxidoreductase chain 2</fullName>
        <ecNumber evidence="3 17">7.1.1.2</ecNumber>
    </recommendedName>
</protein>
<comment type="similarity">
    <text evidence="2 17">Belongs to the complex I subunit 2 family.</text>
</comment>
<geneLocation type="mitochondrion" evidence="19"/>
<keyword evidence="9 17" id="KW-1278">Translocase</keyword>
<dbReference type="GO" id="GO:0006120">
    <property type="term" value="P:mitochondrial electron transport, NADH to ubiquinone"/>
    <property type="evidence" value="ECO:0007669"/>
    <property type="project" value="InterPro"/>
</dbReference>
<evidence type="ECO:0000259" key="18">
    <source>
        <dbReference type="Pfam" id="PF00361"/>
    </source>
</evidence>
<dbReference type="EC" id="7.1.1.2" evidence="3 17"/>
<evidence type="ECO:0000256" key="4">
    <source>
        <dbReference type="ARBA" id="ARBA00021008"/>
    </source>
</evidence>
<keyword evidence="15 17" id="KW-0472">Membrane</keyword>
<evidence type="ECO:0000256" key="8">
    <source>
        <dbReference type="ARBA" id="ARBA00022792"/>
    </source>
</evidence>
<name>A0A7S8HPM9_CULNO</name>
<organism evidence="19">
    <name type="scientific">Culcita novaeguineae</name>
    <name type="common">Cushion seastar</name>
    <dbReference type="NCBI Taxonomy" id="31170"/>
    <lineage>
        <taxon>Eukaryota</taxon>
        <taxon>Metazoa</taxon>
        <taxon>Echinodermata</taxon>
        <taxon>Eleutherozoa</taxon>
        <taxon>Asterozoa</taxon>
        <taxon>Asteroidea</taxon>
        <taxon>Valvatacea</taxon>
        <taxon>Valvatida</taxon>
        <taxon>Oreasteridae</taxon>
        <taxon>Culcita</taxon>
    </lineage>
</organism>
<dbReference type="EMBL" id="MT476594">
    <property type="protein sequence ID" value="QPC56407.1"/>
    <property type="molecule type" value="Genomic_DNA"/>
</dbReference>
<keyword evidence="7 17" id="KW-0812">Transmembrane</keyword>
<dbReference type="GO" id="GO:0008137">
    <property type="term" value="F:NADH dehydrogenase (ubiquinone) activity"/>
    <property type="evidence" value="ECO:0007669"/>
    <property type="project" value="UniProtKB-EC"/>
</dbReference>
<dbReference type="GO" id="GO:0005743">
    <property type="term" value="C:mitochondrial inner membrane"/>
    <property type="evidence" value="ECO:0007669"/>
    <property type="project" value="UniProtKB-SubCell"/>
</dbReference>
<evidence type="ECO:0000256" key="1">
    <source>
        <dbReference type="ARBA" id="ARBA00004448"/>
    </source>
</evidence>
<accession>A0A7S8HPM9</accession>
<gene>
    <name evidence="19" type="primary">ND2</name>
</gene>
<evidence type="ECO:0000256" key="16">
    <source>
        <dbReference type="ARBA" id="ARBA00049551"/>
    </source>
</evidence>
<feature type="transmembrane region" description="Helical" evidence="17">
    <location>
        <begin position="113"/>
        <end position="133"/>
    </location>
</feature>
<comment type="subcellular location">
    <subcellularLocation>
        <location evidence="1 17">Mitochondrion inner membrane</location>
        <topology evidence="1 17">Multi-pass membrane protein</topology>
    </subcellularLocation>
</comment>
<evidence type="ECO:0000256" key="6">
    <source>
        <dbReference type="ARBA" id="ARBA00022660"/>
    </source>
</evidence>
<keyword evidence="6 17" id="KW-0679">Respiratory chain</keyword>
<feature type="transmembrane region" description="Helical" evidence="17">
    <location>
        <begin position="233"/>
        <end position="254"/>
    </location>
</feature>
<dbReference type="PANTHER" id="PTHR46552:SF1">
    <property type="entry name" value="NADH-UBIQUINONE OXIDOREDUCTASE CHAIN 2"/>
    <property type="match status" value="1"/>
</dbReference>
<feature type="transmembrane region" description="Helical" evidence="17">
    <location>
        <begin position="203"/>
        <end position="221"/>
    </location>
</feature>
<feature type="transmembrane region" description="Helical" evidence="17">
    <location>
        <begin position="26"/>
        <end position="49"/>
    </location>
</feature>
<evidence type="ECO:0000256" key="17">
    <source>
        <dbReference type="RuleBase" id="RU003403"/>
    </source>
</evidence>
<dbReference type="Pfam" id="PF00361">
    <property type="entry name" value="Proton_antipo_M"/>
    <property type="match status" value="1"/>
</dbReference>
<feature type="transmembrane region" description="Helical" evidence="17">
    <location>
        <begin position="139"/>
        <end position="166"/>
    </location>
</feature>
<sequence>MHRSVFFILVLSVVFGTAIVFSSHHWFSVWVGLELNTLSIIPILCGSFFPRSVESSVKYFLVQSVSAAIILNVVVIQAWLYSSWSVSQPLSFVASLLVTFAVGLKLGLFPCHYWFPDVIQGVGFIQGLVLSTWQKFAPFVVLVNVVDVLNIQVLVCLGALSVLVGGWGGLNQTQVRKVLAYSSIAHMGWICCTVGYSLSGGCVMLLVYVVINSGVFLLAGEYELKSLSHMGRLSYFSSSGAVCLALGVLSLGGLPPLFGFSIKFISLSCLVSNGSFLLAGLLVLGSLLSLFFYLRVAFNSVLVLFPQHSLVAFGWRNAGTCVSVGSTLRGLLVSFSVSLSLFGLCCLPVLFSFL</sequence>
<dbReference type="AlphaFoldDB" id="A0A7S8HPM9"/>
<evidence type="ECO:0000256" key="7">
    <source>
        <dbReference type="ARBA" id="ARBA00022692"/>
    </source>
</evidence>
<dbReference type="GeneID" id="63650132"/>
<evidence type="ECO:0000256" key="14">
    <source>
        <dbReference type="ARBA" id="ARBA00023128"/>
    </source>
</evidence>
<feature type="transmembrane region" description="Helical" evidence="17">
    <location>
        <begin position="86"/>
        <end position="106"/>
    </location>
</feature>